<dbReference type="EMBL" id="LN829119">
    <property type="protein sequence ID" value="CPR16038.1"/>
    <property type="molecule type" value="Genomic_DNA"/>
</dbReference>
<sequence>MHSLVGLEAKQDLDGHVGVRVEPVERVADMRRHGERDGSVVVGHRMAHGVTREGQGHQPLVGFPADGDGEPIGVEDHMVSFRWLIG</sequence>
<reference evidence="3" key="1">
    <citation type="submission" date="2015-02" db="EMBL/GenBank/DDBJ databases">
        <authorList>
            <person name="Chooi Y.-H."/>
        </authorList>
    </citation>
    <scope>NUCLEOTIDE SEQUENCE [LARGE SCALE GENOMIC DNA]</scope>
    <source>
        <strain evidence="3">strain Y</strain>
    </source>
</reference>
<name>A0A0D6JC49_9HYPH</name>
<feature type="region of interest" description="Disordered" evidence="1">
    <location>
        <begin position="50"/>
        <end position="69"/>
    </location>
</feature>
<protein>
    <submittedName>
        <fullName evidence="2">Uncharacterized protein</fullName>
    </submittedName>
</protein>
<proteinExistence type="predicted"/>
<accession>A0A0D6JC49</accession>
<dbReference type="KEGG" id="fiy:BN1229_v1_0619"/>
<evidence type="ECO:0000256" key="1">
    <source>
        <dbReference type="SAM" id="MobiDB-lite"/>
    </source>
</evidence>
<organism evidence="2 3">
    <name type="scientific">Candidatus Filomicrobium marinum</name>
    <dbReference type="NCBI Taxonomy" id="1608628"/>
    <lineage>
        <taxon>Bacteria</taxon>
        <taxon>Pseudomonadati</taxon>
        <taxon>Pseudomonadota</taxon>
        <taxon>Alphaproteobacteria</taxon>
        <taxon>Hyphomicrobiales</taxon>
        <taxon>Hyphomicrobiaceae</taxon>
        <taxon>Filomicrobium</taxon>
    </lineage>
</organism>
<dbReference type="KEGG" id="fil:BN1229_v1_0616"/>
<dbReference type="Proteomes" id="UP000033187">
    <property type="component" value="Chromosome 1"/>
</dbReference>
<gene>
    <name evidence="2" type="ORF">YBN1229_v1_0619</name>
</gene>
<keyword evidence="3" id="KW-1185">Reference proteome</keyword>
<dbReference type="AlphaFoldDB" id="A0A0D6JC49"/>
<evidence type="ECO:0000313" key="2">
    <source>
        <dbReference type="EMBL" id="CPR16038.1"/>
    </source>
</evidence>
<evidence type="ECO:0000313" key="3">
    <source>
        <dbReference type="Proteomes" id="UP000033187"/>
    </source>
</evidence>